<evidence type="ECO:0000313" key="1">
    <source>
        <dbReference type="EMBL" id="AQU11793.1"/>
    </source>
</evidence>
<name>A0A1S6LVQ1_9VIRU</name>
<protein>
    <submittedName>
        <fullName evidence="1">Uncharacterized protein</fullName>
    </submittedName>
</protein>
<sequence length="39" mass="4462">MTKSDSDDEDIVKARGYHFPKSEAFVPVLLRARARDQIV</sequence>
<reference evidence="1" key="1">
    <citation type="journal article" date="2016" name="Virus Evol.">
        <title>Diversity and comparative genomics of chimeric viruses in Sphagnum-dominated peatlands.</title>
        <authorList>
            <person name="Quaiser A."/>
            <person name="Krupovic M."/>
            <person name="Dufresne A."/>
            <person name="Francez A.J."/>
            <person name="Roux S."/>
        </authorList>
    </citation>
    <scope>NUCLEOTIDE SEQUENCE</scope>
    <source>
        <strain evidence="1">CRUV-48-B</strain>
        <strain evidence="2">CRUV-50-F</strain>
    </source>
</reference>
<evidence type="ECO:0000313" key="2">
    <source>
        <dbReference type="EMBL" id="AQU11798.1"/>
    </source>
</evidence>
<organism evidence="1">
    <name type="scientific">Cruciviridae sp</name>
    <dbReference type="NCBI Taxonomy" id="1955495"/>
    <lineage>
        <taxon>Viruses</taxon>
        <taxon>Cruciviruses</taxon>
    </lineage>
</organism>
<proteinExistence type="predicted"/>
<dbReference type="EMBL" id="KX388527">
    <property type="protein sequence ID" value="AQU11793.1"/>
    <property type="molecule type" value="Genomic_DNA"/>
</dbReference>
<accession>A0A1S6LVQ1</accession>
<dbReference type="EMBL" id="KX388529">
    <property type="protein sequence ID" value="AQU11798.1"/>
    <property type="molecule type" value="Genomic_DNA"/>
</dbReference>